<comment type="caution">
    <text evidence="4">The sequence shown here is derived from an EMBL/GenBank/DDBJ whole genome shotgun (WGS) entry which is preliminary data.</text>
</comment>
<evidence type="ECO:0000313" key="5">
    <source>
        <dbReference type="Proteomes" id="UP000260823"/>
    </source>
</evidence>
<keyword evidence="4" id="KW-0675">Receptor</keyword>
<evidence type="ECO:0000256" key="2">
    <source>
        <dbReference type="SAM" id="SignalP"/>
    </source>
</evidence>
<sequence length="1053" mass="115796">MVRKNFTLIFLKFLGCCICFLLANFAALGQGSLKITGRVVDNKGQPLPGVTVAIKSTTTGVSTDTLGKFSIKASSPDQVIVFSMIGFTKQELEIKDTRVFNITLLEDQNSLKEVVVVAYGEQKKESLVSAITTVKVKDLKGPTSNLTTMLAGKISGVVAYQRSGEPGADNAQFFIRGITSFGSGKIDPLILIDGMESTPSTLARLQPDDISGFSILKDAAASSLYGARGANGVILVTTKSGVSGKTQLNFRFENSISQNARDFQLADNITYMELANEAALTRNPLASLPYSQTKIDHTKAGDNPYLYPSNNWMEQLIKSSTTNQRFNMNISGGGNAAQYYVAGTFNQDNGILRSNPGSNFNNNVNLKSYEVRSNVNVKLTSTTEAIIRTSGNFDDYNGPIGTTSLSGGAIVFNNALTANPVLFPAQFPSSKLPNVSHPLFGNAAFGTNGQTYLNPYAEMVSGFQQYNTSTLNVQLELKQDLGFFIKGLSGGIMAYSKRYSYFDVSRKYTPFYYAASPVIGDPNGYNLTLLNEDTATEYLTYKEGGKIVNTNTYGQASLNYTNTFAKKHAVSGLLVGIFRSYLTGNAGDLQSSLPFRNLGLSGRFTYGYDGRYLFETNFGYNGSERFAKNNRFGFFPSVGVAWNVSSEKFFKPLSDVVTRLKLRATYGLVGNDQIGAANDRFFYLSNVNLNDPLYHAQFGENFGYSRNGVSISRYANNGITWEKSQKSNVGMDLELFNSLNLIVDVYKERRTNILMQRSYIPTTLGLTAPVGANVGVAEGKGVDVSMDYNKTFNNAWLQLRGTFTYATSKLLVNEQPDYPSNEQYLSALGYSLNQSSGLIAERLFVDDEDVKNSPKQTFGEVRGGDIKYRDMNGDGQITNLDKVNNLGYPTVPEIVYGFGFSTGYKNFDFSTFFQGSARSSFFIDPTAISPFIQSAGAQTGLLDAIAKDHWSEDNRNIYAFWPRLGSTVSVNNTQPSTWWMRNGSFLRMKSAELAYNFKGGLLSKLHMRSLRLYVNGTNLFVWSGFKLWDPEQGGLGLTYPVQKVYNLGIRAEL</sequence>
<dbReference type="InterPro" id="IPR008969">
    <property type="entry name" value="CarboxyPept-like_regulatory"/>
</dbReference>
<dbReference type="InterPro" id="IPR023996">
    <property type="entry name" value="TonB-dep_OMP_SusC/RagA"/>
</dbReference>
<reference evidence="4 5" key="1">
    <citation type="submission" date="2018-08" db="EMBL/GenBank/DDBJ databases">
        <title>Mucilaginibacter terrae sp. nov., isolated from manganese diggings.</title>
        <authorList>
            <person name="Huang Y."/>
            <person name="Zhou Z."/>
        </authorList>
    </citation>
    <scope>NUCLEOTIDE SEQUENCE [LARGE SCALE GENOMIC DNA]</scope>
    <source>
        <strain evidence="4 5">ZH6</strain>
    </source>
</reference>
<evidence type="ECO:0000259" key="3">
    <source>
        <dbReference type="Pfam" id="PF07715"/>
    </source>
</evidence>
<dbReference type="Pfam" id="PF13715">
    <property type="entry name" value="CarbopepD_reg_2"/>
    <property type="match status" value="1"/>
</dbReference>
<dbReference type="InterPro" id="IPR023997">
    <property type="entry name" value="TonB-dep_OMP_SusC/RagA_CS"/>
</dbReference>
<accession>A0A3E2NW51</accession>
<keyword evidence="1" id="KW-0812">Transmembrane</keyword>
<keyword evidence="1" id="KW-0813">Transport</keyword>
<keyword evidence="2" id="KW-0732">Signal</keyword>
<name>A0A3E2NW51_9SPHI</name>
<dbReference type="InterPro" id="IPR039426">
    <property type="entry name" value="TonB-dep_rcpt-like"/>
</dbReference>
<feature type="signal peptide" evidence="2">
    <location>
        <begin position="1"/>
        <end position="26"/>
    </location>
</feature>
<gene>
    <name evidence="4" type="ORF">DYU05_06445</name>
</gene>
<dbReference type="GO" id="GO:0009279">
    <property type="term" value="C:cell outer membrane"/>
    <property type="evidence" value="ECO:0007669"/>
    <property type="project" value="UniProtKB-SubCell"/>
</dbReference>
<keyword evidence="5" id="KW-1185">Reference proteome</keyword>
<proteinExistence type="inferred from homology"/>
<dbReference type="InterPro" id="IPR012910">
    <property type="entry name" value="Plug_dom"/>
</dbReference>
<dbReference type="SUPFAM" id="SSF56935">
    <property type="entry name" value="Porins"/>
    <property type="match status" value="1"/>
</dbReference>
<dbReference type="EMBL" id="QWDE01000001">
    <property type="protein sequence ID" value="RFZ85235.1"/>
    <property type="molecule type" value="Genomic_DNA"/>
</dbReference>
<dbReference type="PROSITE" id="PS52016">
    <property type="entry name" value="TONB_DEPENDENT_REC_3"/>
    <property type="match status" value="1"/>
</dbReference>
<dbReference type="NCBIfam" id="TIGR04056">
    <property type="entry name" value="OMP_RagA_SusC"/>
    <property type="match status" value="1"/>
</dbReference>
<dbReference type="NCBIfam" id="TIGR04057">
    <property type="entry name" value="SusC_RagA_signa"/>
    <property type="match status" value="1"/>
</dbReference>
<comment type="similarity">
    <text evidence="1">Belongs to the TonB-dependent receptor family.</text>
</comment>
<dbReference type="InterPro" id="IPR037066">
    <property type="entry name" value="Plug_dom_sf"/>
</dbReference>
<dbReference type="Pfam" id="PF07715">
    <property type="entry name" value="Plug"/>
    <property type="match status" value="1"/>
</dbReference>
<keyword evidence="1" id="KW-0998">Cell outer membrane</keyword>
<feature type="domain" description="TonB-dependent receptor plug" evidence="3">
    <location>
        <begin position="124"/>
        <end position="233"/>
    </location>
</feature>
<dbReference type="Gene3D" id="2.170.130.10">
    <property type="entry name" value="TonB-dependent receptor, plug domain"/>
    <property type="match status" value="1"/>
</dbReference>
<keyword evidence="1" id="KW-0472">Membrane</keyword>
<dbReference type="OrthoDB" id="603589at2"/>
<dbReference type="SUPFAM" id="SSF49464">
    <property type="entry name" value="Carboxypeptidase regulatory domain-like"/>
    <property type="match status" value="1"/>
</dbReference>
<keyword evidence="1" id="KW-1134">Transmembrane beta strand</keyword>
<dbReference type="AlphaFoldDB" id="A0A3E2NW51"/>
<dbReference type="Gene3D" id="2.60.40.1120">
    <property type="entry name" value="Carboxypeptidase-like, regulatory domain"/>
    <property type="match status" value="1"/>
</dbReference>
<organism evidence="4 5">
    <name type="scientific">Mucilaginibacter terrenus</name>
    <dbReference type="NCBI Taxonomy" id="2482727"/>
    <lineage>
        <taxon>Bacteria</taxon>
        <taxon>Pseudomonadati</taxon>
        <taxon>Bacteroidota</taxon>
        <taxon>Sphingobacteriia</taxon>
        <taxon>Sphingobacteriales</taxon>
        <taxon>Sphingobacteriaceae</taxon>
        <taxon>Mucilaginibacter</taxon>
    </lineage>
</organism>
<feature type="chain" id="PRO_5017712656" evidence="2">
    <location>
        <begin position="27"/>
        <end position="1053"/>
    </location>
</feature>
<dbReference type="FunFam" id="2.170.130.10:FF:000003">
    <property type="entry name" value="SusC/RagA family TonB-linked outer membrane protein"/>
    <property type="match status" value="1"/>
</dbReference>
<evidence type="ECO:0000313" key="4">
    <source>
        <dbReference type="EMBL" id="RFZ85235.1"/>
    </source>
</evidence>
<dbReference type="RefSeq" id="WP_117382135.1">
    <property type="nucleotide sequence ID" value="NZ_QWDE01000001.1"/>
</dbReference>
<comment type="subcellular location">
    <subcellularLocation>
        <location evidence="1">Cell outer membrane</location>
        <topology evidence="1">Multi-pass membrane protein</topology>
    </subcellularLocation>
</comment>
<protein>
    <submittedName>
        <fullName evidence="4">TonB-dependent receptor</fullName>
    </submittedName>
</protein>
<evidence type="ECO:0000256" key="1">
    <source>
        <dbReference type="PROSITE-ProRule" id="PRU01360"/>
    </source>
</evidence>
<dbReference type="Proteomes" id="UP000260823">
    <property type="component" value="Unassembled WGS sequence"/>
</dbReference>